<dbReference type="RefSeq" id="WP_106539500.1">
    <property type="nucleotide sequence ID" value="NZ_PYGE01000024.1"/>
</dbReference>
<feature type="region of interest" description="Disordered" evidence="3">
    <location>
        <begin position="1"/>
        <end position="26"/>
    </location>
</feature>
<dbReference type="Proteomes" id="UP000243528">
    <property type="component" value="Unassembled WGS sequence"/>
</dbReference>
<evidence type="ECO:0000313" key="5">
    <source>
        <dbReference type="EMBL" id="PSK96929.1"/>
    </source>
</evidence>
<comment type="function">
    <text evidence="1 2">PPIases accelerate the folding of proteins. It catalyzes the cis-trans isomerization of proline imidic peptide bonds in oligopeptides.</text>
</comment>
<accession>A0A2P8DIE0</accession>
<reference evidence="5 6" key="1">
    <citation type="submission" date="2018-03" db="EMBL/GenBank/DDBJ databases">
        <title>Genomic Encyclopedia of Archaeal and Bacterial Type Strains, Phase II (KMG-II): from individual species to whole genera.</title>
        <authorList>
            <person name="Goeker M."/>
        </authorList>
    </citation>
    <scope>NUCLEOTIDE SEQUENCE [LARGE SCALE GENOMIC DNA]</scope>
    <source>
        <strain evidence="5 6">DSM 45211</strain>
    </source>
</reference>
<dbReference type="AlphaFoldDB" id="A0A2P8DIE0"/>
<feature type="region of interest" description="Disordered" evidence="3">
    <location>
        <begin position="168"/>
        <end position="193"/>
    </location>
</feature>
<dbReference type="PROSITE" id="PS50072">
    <property type="entry name" value="CSA_PPIASE_2"/>
    <property type="match status" value="1"/>
</dbReference>
<feature type="region of interest" description="Disordered" evidence="3">
    <location>
        <begin position="241"/>
        <end position="260"/>
    </location>
</feature>
<dbReference type="Pfam" id="PF00160">
    <property type="entry name" value="Pro_isomerase"/>
    <property type="match status" value="1"/>
</dbReference>
<dbReference type="OrthoDB" id="5507614at2"/>
<dbReference type="EC" id="5.2.1.8" evidence="2"/>
<evidence type="ECO:0000259" key="4">
    <source>
        <dbReference type="PROSITE" id="PS50072"/>
    </source>
</evidence>
<dbReference type="GO" id="GO:0003755">
    <property type="term" value="F:peptidyl-prolyl cis-trans isomerase activity"/>
    <property type="evidence" value="ECO:0007669"/>
    <property type="project" value="UniProtKB-UniRule"/>
</dbReference>
<keyword evidence="6" id="KW-1185">Reference proteome</keyword>
<comment type="caution">
    <text evidence="5">The sequence shown here is derived from an EMBL/GenBank/DDBJ whole genome shotgun (WGS) entry which is preliminary data.</text>
</comment>
<dbReference type="InterPro" id="IPR002130">
    <property type="entry name" value="Cyclophilin-type_PPIase_dom"/>
</dbReference>
<organism evidence="5 6">
    <name type="scientific">Haloactinopolyspora alba</name>
    <dbReference type="NCBI Taxonomy" id="648780"/>
    <lineage>
        <taxon>Bacteria</taxon>
        <taxon>Bacillati</taxon>
        <taxon>Actinomycetota</taxon>
        <taxon>Actinomycetes</taxon>
        <taxon>Jiangellales</taxon>
        <taxon>Jiangellaceae</taxon>
        <taxon>Haloactinopolyspora</taxon>
    </lineage>
</organism>
<protein>
    <recommendedName>
        <fullName evidence="2">Peptidyl-prolyl cis-trans isomerase</fullName>
        <shortName evidence="2">PPIase</shortName>
        <ecNumber evidence="2">5.2.1.8</ecNumber>
    </recommendedName>
</protein>
<dbReference type="EMBL" id="PYGE01000024">
    <property type="protein sequence ID" value="PSK96929.1"/>
    <property type="molecule type" value="Genomic_DNA"/>
</dbReference>
<keyword evidence="2 5" id="KW-0413">Isomerase</keyword>
<dbReference type="Gene3D" id="2.40.100.10">
    <property type="entry name" value="Cyclophilin-like"/>
    <property type="match status" value="1"/>
</dbReference>
<comment type="similarity">
    <text evidence="2">Belongs to the cyclophilin-type PPIase family.</text>
</comment>
<proteinExistence type="inferred from homology"/>
<evidence type="ECO:0000256" key="3">
    <source>
        <dbReference type="SAM" id="MobiDB-lite"/>
    </source>
</evidence>
<dbReference type="PANTHER" id="PTHR45625:SF3">
    <property type="entry name" value="PEPTIDYL-PROLYL CIS-TRANS ISOMERASE B-RELATED"/>
    <property type="match status" value="1"/>
</dbReference>
<dbReference type="PANTHER" id="PTHR45625">
    <property type="entry name" value="PEPTIDYL-PROLYL CIS-TRANS ISOMERASE-RELATED"/>
    <property type="match status" value="1"/>
</dbReference>
<dbReference type="CDD" id="cd00317">
    <property type="entry name" value="cyclophilin"/>
    <property type="match status" value="1"/>
</dbReference>
<comment type="catalytic activity">
    <reaction evidence="2">
        <text>[protein]-peptidylproline (omega=180) = [protein]-peptidylproline (omega=0)</text>
        <dbReference type="Rhea" id="RHEA:16237"/>
        <dbReference type="Rhea" id="RHEA-COMP:10747"/>
        <dbReference type="Rhea" id="RHEA-COMP:10748"/>
        <dbReference type="ChEBI" id="CHEBI:83833"/>
        <dbReference type="ChEBI" id="CHEBI:83834"/>
        <dbReference type="EC" id="5.2.1.8"/>
    </reaction>
</comment>
<feature type="region of interest" description="Disordered" evidence="3">
    <location>
        <begin position="59"/>
        <end position="81"/>
    </location>
</feature>
<evidence type="ECO:0000313" key="6">
    <source>
        <dbReference type="Proteomes" id="UP000243528"/>
    </source>
</evidence>
<name>A0A2P8DIE0_9ACTN</name>
<feature type="compositionally biased region" description="Basic residues" evidence="3">
    <location>
        <begin position="1"/>
        <end position="10"/>
    </location>
</feature>
<sequence length="274" mass="28208">MADSAKRRRALERQRQQRQQARRAERAARRRRNALLGGALALVVVVVGATLLATGVLGGEDETTASTGDNSQEDTDPASASGACAYREAGEPAVPDIGLPPELTGKAPKARTATLTLNGSPVKVQLESAAAPCTVHSFAFLAGSDYFDGTECHRLTTSDSLKVLQCGDPTGSGSGGPGYEFDNENTDGASYPAGTVAMANSGPDTNGSQFFLVYGDSDLPPKYTVFGHITDGLDVVTGIADAGTDNGSEDGAPAEPVTLDDVTTAAANLDEDSQ</sequence>
<dbReference type="InterPro" id="IPR029000">
    <property type="entry name" value="Cyclophilin-like_dom_sf"/>
</dbReference>
<evidence type="ECO:0000256" key="1">
    <source>
        <dbReference type="ARBA" id="ARBA00002388"/>
    </source>
</evidence>
<gene>
    <name evidence="5" type="ORF">CLV30_12413</name>
</gene>
<dbReference type="PRINTS" id="PR00153">
    <property type="entry name" value="CSAPPISMRASE"/>
</dbReference>
<dbReference type="InterPro" id="IPR044666">
    <property type="entry name" value="Cyclophilin_A-like"/>
</dbReference>
<evidence type="ECO:0000256" key="2">
    <source>
        <dbReference type="RuleBase" id="RU363019"/>
    </source>
</evidence>
<keyword evidence="2" id="KW-0697">Rotamase</keyword>
<feature type="domain" description="PPIase cyclophilin-type" evidence="4">
    <location>
        <begin position="122"/>
        <end position="264"/>
    </location>
</feature>
<dbReference type="SUPFAM" id="SSF50891">
    <property type="entry name" value="Cyclophilin-like"/>
    <property type="match status" value="1"/>
</dbReference>